<proteinExistence type="inferred from homology"/>
<evidence type="ECO:0000313" key="4">
    <source>
        <dbReference type="EMBL" id="VDC29492.1"/>
    </source>
</evidence>
<feature type="domain" description="4-oxalocrotonate tautomerase-like" evidence="3">
    <location>
        <begin position="2"/>
        <end position="56"/>
    </location>
</feature>
<comment type="similarity">
    <text evidence="1">Belongs to the 4-oxalocrotonate tautomerase family.</text>
</comment>
<dbReference type="InterPro" id="IPR004370">
    <property type="entry name" value="4-OT-like_dom"/>
</dbReference>
<dbReference type="PANTHER" id="PTHR35530">
    <property type="entry name" value="TAUTOMERASE-RELATED"/>
    <property type="match status" value="1"/>
</dbReference>
<dbReference type="Pfam" id="PF01361">
    <property type="entry name" value="Tautomerase"/>
    <property type="match status" value="1"/>
</dbReference>
<dbReference type="OrthoDB" id="8635217at2"/>
<evidence type="ECO:0000313" key="5">
    <source>
        <dbReference type="Proteomes" id="UP000277498"/>
    </source>
</evidence>
<dbReference type="PANTHER" id="PTHR35530:SF1">
    <property type="entry name" value="2-HYDROXYMUCONATE TAUTOMERASE"/>
    <property type="match status" value="1"/>
</dbReference>
<dbReference type="InterPro" id="IPR014347">
    <property type="entry name" value="Tautomerase/MIF_sf"/>
</dbReference>
<dbReference type="GO" id="GO:0016853">
    <property type="term" value="F:isomerase activity"/>
    <property type="evidence" value="ECO:0007669"/>
    <property type="project" value="UniProtKB-KW"/>
</dbReference>
<dbReference type="SUPFAM" id="SSF55331">
    <property type="entry name" value="Tautomerase/MIF"/>
    <property type="match status" value="1"/>
</dbReference>
<dbReference type="EC" id="5.3.2.6" evidence="4"/>
<dbReference type="EMBL" id="UXAW01000071">
    <property type="protein sequence ID" value="VDC29492.1"/>
    <property type="molecule type" value="Genomic_DNA"/>
</dbReference>
<organism evidence="4 5">
    <name type="scientific">Pseudogemmobacter humi</name>
    <dbReference type="NCBI Taxonomy" id="2483812"/>
    <lineage>
        <taxon>Bacteria</taxon>
        <taxon>Pseudomonadati</taxon>
        <taxon>Pseudomonadota</taxon>
        <taxon>Alphaproteobacteria</taxon>
        <taxon>Rhodobacterales</taxon>
        <taxon>Paracoccaceae</taxon>
        <taxon>Pseudogemmobacter</taxon>
    </lineage>
</organism>
<evidence type="ECO:0000256" key="1">
    <source>
        <dbReference type="ARBA" id="ARBA00006723"/>
    </source>
</evidence>
<dbReference type="Gene3D" id="3.30.429.10">
    <property type="entry name" value="Macrophage Migration Inhibitory Factor"/>
    <property type="match status" value="1"/>
</dbReference>
<protein>
    <submittedName>
        <fullName evidence="4">2-hydroxymuconate tautomerase</fullName>
        <ecNumber evidence="4">5.3.2.6</ecNumber>
    </submittedName>
</protein>
<sequence length="63" mass="7001">MPMIRVEMFEGRTVEQKRACAKALTKAFVESCGGTPEAIQIVFTDVEKHDWAFGGRLGSDPKE</sequence>
<accession>A0A3P5X4S3</accession>
<reference evidence="4 5" key="1">
    <citation type="submission" date="2018-11" db="EMBL/GenBank/DDBJ databases">
        <authorList>
            <person name="Criscuolo A."/>
        </authorList>
    </citation>
    <scope>NUCLEOTIDE SEQUENCE [LARGE SCALE GENOMIC DNA]</scope>
    <source>
        <strain evidence="4">ACIP111625</strain>
    </source>
</reference>
<dbReference type="AlphaFoldDB" id="A0A3P5X4S3"/>
<evidence type="ECO:0000256" key="2">
    <source>
        <dbReference type="ARBA" id="ARBA00023235"/>
    </source>
</evidence>
<name>A0A3P5X4S3_9RHOB</name>
<keyword evidence="2 4" id="KW-0413">Isomerase</keyword>
<dbReference type="Proteomes" id="UP000277498">
    <property type="component" value="Unassembled WGS sequence"/>
</dbReference>
<gene>
    <name evidence="4" type="primary">ywhB</name>
    <name evidence="4" type="ORF">XINFAN_02350</name>
</gene>
<evidence type="ECO:0000259" key="3">
    <source>
        <dbReference type="Pfam" id="PF01361"/>
    </source>
</evidence>
<dbReference type="NCBIfam" id="NF001966">
    <property type="entry name" value="PRK00745.1"/>
    <property type="match status" value="1"/>
</dbReference>
<keyword evidence="5" id="KW-1185">Reference proteome</keyword>